<dbReference type="EMBL" id="RXOF01000002">
    <property type="protein sequence ID" value="RTQ52118.1"/>
    <property type="molecule type" value="Genomic_DNA"/>
</dbReference>
<protein>
    <submittedName>
        <fullName evidence="2">Amidohydrolase</fullName>
    </submittedName>
</protein>
<dbReference type="RefSeq" id="WP_126691775.1">
    <property type="nucleotide sequence ID" value="NZ_RXOF01000002.1"/>
</dbReference>
<dbReference type="InterPro" id="IPR011059">
    <property type="entry name" value="Metal-dep_hydrolase_composite"/>
</dbReference>
<dbReference type="Gene3D" id="2.30.40.10">
    <property type="entry name" value="Urease, subunit C, domain 1"/>
    <property type="match status" value="1"/>
</dbReference>
<dbReference type="InterPro" id="IPR032466">
    <property type="entry name" value="Metal_Hydrolase"/>
</dbReference>
<comment type="caution">
    <text evidence="2">The sequence shown here is derived from an EMBL/GenBank/DDBJ whole genome shotgun (WGS) entry which is preliminary data.</text>
</comment>
<dbReference type="CDD" id="cd01300">
    <property type="entry name" value="YtcJ_like"/>
    <property type="match status" value="1"/>
</dbReference>
<evidence type="ECO:0000259" key="1">
    <source>
        <dbReference type="Pfam" id="PF07969"/>
    </source>
</evidence>
<reference evidence="2 3" key="1">
    <citation type="submission" date="2018-12" db="EMBL/GenBank/DDBJ databases">
        <title>Hymenobacter gummosus sp. nov., isolated from a spring.</title>
        <authorList>
            <person name="Nie L."/>
        </authorList>
    </citation>
    <scope>NUCLEOTIDE SEQUENCE [LARGE SCALE GENOMIC DNA]</scope>
    <source>
        <strain evidence="2 3">KCTC 52166</strain>
    </source>
</reference>
<dbReference type="PANTHER" id="PTHR22642:SF2">
    <property type="entry name" value="PROTEIN LONG AFTER FAR-RED 3"/>
    <property type="match status" value="1"/>
</dbReference>
<dbReference type="PANTHER" id="PTHR22642">
    <property type="entry name" value="IMIDAZOLONEPROPIONASE"/>
    <property type="match status" value="1"/>
</dbReference>
<name>A0A3S0IQJ8_9BACT</name>
<evidence type="ECO:0000313" key="2">
    <source>
        <dbReference type="EMBL" id="RTQ52118.1"/>
    </source>
</evidence>
<dbReference type="SUPFAM" id="SSF51556">
    <property type="entry name" value="Metallo-dependent hydrolases"/>
    <property type="match status" value="1"/>
</dbReference>
<accession>A0A3S0IQJ8</accession>
<feature type="domain" description="Amidohydrolase 3" evidence="1">
    <location>
        <begin position="80"/>
        <end position="554"/>
    </location>
</feature>
<proteinExistence type="predicted"/>
<sequence>MIRPLRPRQLWLPAALLPLLAGLTGCSGSQKTAADLVVYNATVYPVDSAFSQAEAFAVQDGKISFVGSADEVRRRYQGQQEVDARGKFIYPGFYDAHCHFYRYALGLRDAVLVGTGSWNEVLQKLRAQRRQYPQALWLTGRGWDQNDWPSKQFPSKDSLDRQFPDVPVFLIRVDGHAALVNQKALDLAGVTSRTPISGGVIERDAQGRLTGLLVDNAVDLVSGKIPEPTPAEAAKLLLQAQQECLALGLTSLADAGLEPAQIARIDSMQQAGQLKVRLDAMVSASPANVDYYLKKGPTRTDRLTVNSFKVYADGALGSRGACLLHPYADQPRQTGFLLSSVKEYRDLARRLAASPFQMNTHAIGDSANRLLLDIYGEVLRGQTDRRWRIEHAQVVSHADVAKFQRYGIVPSVQPTHATSDMYWAGERLGAERLKTAYAYQDLLRATGRLALGSDFPVEYLNPLFGFHAAVARQDAKNFPKGGFQPENAISRQAALRGMTEWAAWAAFEDGQKGTLTPGKWADFVILDQDIMTAPAEQLRAVKVLGTYIQGEKVYGEW</sequence>
<dbReference type="Pfam" id="PF07969">
    <property type="entry name" value="Amidohydro_3"/>
    <property type="match status" value="1"/>
</dbReference>
<dbReference type="GO" id="GO:0016810">
    <property type="term" value="F:hydrolase activity, acting on carbon-nitrogen (but not peptide) bonds"/>
    <property type="evidence" value="ECO:0007669"/>
    <property type="project" value="InterPro"/>
</dbReference>
<organism evidence="2 3">
    <name type="scientific">Hymenobacter gummosus</name>
    <dbReference type="NCBI Taxonomy" id="1776032"/>
    <lineage>
        <taxon>Bacteria</taxon>
        <taxon>Pseudomonadati</taxon>
        <taxon>Bacteroidota</taxon>
        <taxon>Cytophagia</taxon>
        <taxon>Cytophagales</taxon>
        <taxon>Hymenobacteraceae</taxon>
        <taxon>Hymenobacter</taxon>
    </lineage>
</organism>
<gene>
    <name evidence="2" type="ORF">EJV47_03580</name>
</gene>
<dbReference type="Gene3D" id="3.10.310.70">
    <property type="match status" value="1"/>
</dbReference>
<dbReference type="InterPro" id="IPR013108">
    <property type="entry name" value="Amidohydro_3"/>
</dbReference>
<dbReference type="InterPro" id="IPR033932">
    <property type="entry name" value="YtcJ-like"/>
</dbReference>
<keyword evidence="2" id="KW-0378">Hydrolase</keyword>
<dbReference type="PROSITE" id="PS51257">
    <property type="entry name" value="PROKAR_LIPOPROTEIN"/>
    <property type="match status" value="1"/>
</dbReference>
<dbReference type="AlphaFoldDB" id="A0A3S0IQJ8"/>
<evidence type="ECO:0000313" key="3">
    <source>
        <dbReference type="Proteomes" id="UP000282184"/>
    </source>
</evidence>
<dbReference type="OrthoDB" id="9767366at2"/>
<dbReference type="SUPFAM" id="SSF51338">
    <property type="entry name" value="Composite domain of metallo-dependent hydrolases"/>
    <property type="match status" value="1"/>
</dbReference>
<dbReference type="Proteomes" id="UP000282184">
    <property type="component" value="Unassembled WGS sequence"/>
</dbReference>
<dbReference type="Gene3D" id="3.20.20.140">
    <property type="entry name" value="Metal-dependent hydrolases"/>
    <property type="match status" value="1"/>
</dbReference>
<keyword evidence="3" id="KW-1185">Reference proteome</keyword>